<evidence type="ECO:0000313" key="7">
    <source>
        <dbReference type="Proteomes" id="UP001501196"/>
    </source>
</evidence>
<dbReference type="SMART" id="SM00564">
    <property type="entry name" value="PQQ"/>
    <property type="match status" value="7"/>
</dbReference>
<dbReference type="SUPFAM" id="SSF50998">
    <property type="entry name" value="Quinoprotein alcohol dehydrogenase-like"/>
    <property type="match status" value="2"/>
</dbReference>
<name>A0ABP5FLF6_9MICO</name>
<feature type="domain" description="Pyrrolo-quinoline quinone repeat" evidence="5">
    <location>
        <begin position="377"/>
        <end position="506"/>
    </location>
</feature>
<comment type="similarity">
    <text evidence="2">Belongs to the bacterial PQQ dehydrogenase family.</text>
</comment>
<dbReference type="EMBL" id="BAAAPW010000001">
    <property type="protein sequence ID" value="GAA2028523.1"/>
    <property type="molecule type" value="Genomic_DNA"/>
</dbReference>
<comment type="caution">
    <text evidence="6">The sequence shown here is derived from an EMBL/GenBank/DDBJ whole genome shotgun (WGS) entry which is preliminary data.</text>
</comment>
<evidence type="ECO:0000313" key="6">
    <source>
        <dbReference type="EMBL" id="GAA2028523.1"/>
    </source>
</evidence>
<evidence type="ECO:0000256" key="2">
    <source>
        <dbReference type="ARBA" id="ARBA00008156"/>
    </source>
</evidence>
<dbReference type="PANTHER" id="PTHR32303:SF10">
    <property type="entry name" value="OUTER MEMBRANE PROTEIN ASSEMBLY FACTOR BAMB"/>
    <property type="match status" value="1"/>
</dbReference>
<proteinExistence type="inferred from homology"/>
<keyword evidence="3" id="KW-0560">Oxidoreductase</keyword>
<feature type="signal peptide" evidence="4">
    <location>
        <begin position="1"/>
        <end position="30"/>
    </location>
</feature>
<dbReference type="RefSeq" id="WP_344369929.1">
    <property type="nucleotide sequence ID" value="NZ_BAAAPW010000001.1"/>
</dbReference>
<evidence type="ECO:0000259" key="5">
    <source>
        <dbReference type="Pfam" id="PF13360"/>
    </source>
</evidence>
<organism evidence="6 7">
    <name type="scientific">Agromyces tropicus</name>
    <dbReference type="NCBI Taxonomy" id="555371"/>
    <lineage>
        <taxon>Bacteria</taxon>
        <taxon>Bacillati</taxon>
        <taxon>Actinomycetota</taxon>
        <taxon>Actinomycetes</taxon>
        <taxon>Micrococcales</taxon>
        <taxon>Microbacteriaceae</taxon>
        <taxon>Agromyces</taxon>
    </lineage>
</organism>
<dbReference type="Proteomes" id="UP001501196">
    <property type="component" value="Unassembled WGS sequence"/>
</dbReference>
<comment type="cofactor">
    <cofactor evidence="1">
        <name>pyrroloquinoline quinone</name>
        <dbReference type="ChEBI" id="CHEBI:58442"/>
    </cofactor>
</comment>
<reference evidence="7" key="1">
    <citation type="journal article" date="2019" name="Int. J. Syst. Evol. Microbiol.">
        <title>The Global Catalogue of Microorganisms (GCM) 10K type strain sequencing project: providing services to taxonomists for standard genome sequencing and annotation.</title>
        <authorList>
            <consortium name="The Broad Institute Genomics Platform"/>
            <consortium name="The Broad Institute Genome Sequencing Center for Infectious Disease"/>
            <person name="Wu L."/>
            <person name="Ma J."/>
        </authorList>
    </citation>
    <scope>NUCLEOTIDE SEQUENCE [LARGE SCALE GENOMIC DNA]</scope>
    <source>
        <strain evidence="7">JCM 15672</strain>
    </source>
</reference>
<dbReference type="PANTHER" id="PTHR32303">
    <property type="entry name" value="QUINOPROTEIN ALCOHOL DEHYDROGENASE (CYTOCHROME C)"/>
    <property type="match status" value="1"/>
</dbReference>
<keyword evidence="7" id="KW-1185">Reference proteome</keyword>
<gene>
    <name evidence="6" type="ORF">GCM10009819_10220</name>
</gene>
<accession>A0ABP5FLF6</accession>
<dbReference type="InterPro" id="IPR018391">
    <property type="entry name" value="PQQ_b-propeller_rpt"/>
</dbReference>
<feature type="chain" id="PRO_5045235680" evidence="4">
    <location>
        <begin position="31"/>
        <end position="534"/>
    </location>
</feature>
<sequence>MRKTSRNSVRVVVAAGAVGALLFAGGAAVAAPGGNAGGNAGGNGWPVAGGDRQDTRYAASERKISATNVDTLAPEWVFTTEGDVTATPAVDATRVYVPDWDGNLYAVDRATGQQAWAAEIGSYTGIPNDLAVATPAVTDSALVFGDVGPFGLGGGAVMAVDKSTGELLWRTQVETHFAATITQSATVFDGVVYVGTDSTEDLLAGVIPNYDCCSFRGSLVALDLATGAILWKTYLTPDGYPGVAVLGGSPAIDAKRKSVYVTTGSNYDLPDDVLACVEAAGSDENAQRACMDPADHFDSIMAIDLQTGGIKWVTRTLPFDAWNFACIPGLGNPDDCPEPAGPGYDFAQAPMLATAKTSRGKNTEFVGAGQESGKFWALDPGTGQIRWVSEAGPGGTFGGLGQGSATDGSRVYTANANSNQIDYFGSTDGVWSALDAVTGAILWQTRPTHGGSTSGPVTTANGVVFGCALDPQGYMYAMDAATGVVLWEFASGGSCVSGAAISNGSVYWGSGYRDLGVGAGFTTQNNKLYAFGLN</sequence>
<dbReference type="InterPro" id="IPR011047">
    <property type="entry name" value="Quinoprotein_ADH-like_sf"/>
</dbReference>
<protein>
    <submittedName>
        <fullName evidence="6">PQQ-binding-like beta-propeller repeat protein</fullName>
    </submittedName>
</protein>
<keyword evidence="4" id="KW-0732">Signal</keyword>
<evidence type="ECO:0000256" key="3">
    <source>
        <dbReference type="ARBA" id="ARBA00023002"/>
    </source>
</evidence>
<dbReference type="Gene3D" id="2.140.10.10">
    <property type="entry name" value="Quinoprotein alcohol dehydrogenase-like superfamily"/>
    <property type="match status" value="1"/>
</dbReference>
<evidence type="ECO:0000256" key="1">
    <source>
        <dbReference type="ARBA" id="ARBA00001931"/>
    </source>
</evidence>
<dbReference type="Pfam" id="PF13360">
    <property type="entry name" value="PQQ_2"/>
    <property type="match status" value="2"/>
</dbReference>
<feature type="domain" description="Pyrrolo-quinoline quinone repeat" evidence="5">
    <location>
        <begin position="65"/>
        <end position="285"/>
    </location>
</feature>
<dbReference type="InterPro" id="IPR002372">
    <property type="entry name" value="PQQ_rpt_dom"/>
</dbReference>
<evidence type="ECO:0000256" key="4">
    <source>
        <dbReference type="SAM" id="SignalP"/>
    </source>
</evidence>